<proteinExistence type="predicted"/>
<dbReference type="EMBL" id="LIUF01000004">
    <property type="protein sequence ID" value="KOX92413.1"/>
    <property type="molecule type" value="Genomic_DNA"/>
</dbReference>
<gene>
    <name evidence="3" type="ORF">AMS69_13680</name>
</gene>
<dbReference type="RefSeq" id="WP_053968618.1">
    <property type="nucleotide sequence ID" value="NZ_LIUF01000004.1"/>
</dbReference>
<dbReference type="AlphaFoldDB" id="A0A0N0BNF0"/>
<evidence type="ECO:0000313" key="4">
    <source>
        <dbReference type="Proteomes" id="UP000037729"/>
    </source>
</evidence>
<evidence type="ECO:0000313" key="3">
    <source>
        <dbReference type="EMBL" id="KOX92413.1"/>
    </source>
</evidence>
<reference evidence="3 4" key="1">
    <citation type="submission" date="2015-08" db="EMBL/GenBank/DDBJ databases">
        <title>Genomes of Isolates from Cabo Rojo, PR.</title>
        <authorList>
            <person name="Sanchez-Nieves R.L."/>
            <person name="Montalvo-Rodriguez R."/>
        </authorList>
    </citation>
    <scope>NUCLEOTIDE SEQUENCE [LARGE SCALE GENOMIC DNA]</scope>
    <source>
        <strain evidence="3 4">SL3</strain>
    </source>
</reference>
<sequence length="267" mass="29676">MNSTLDDIRFLADSTNRVDALVALREGPCDRDDLQATTGASAATVGRILGDFEERGWVGRDGHEYELTKPGAFVAEHFTNFFDRMNTERRLRNVWGWLPSEVNGFTLEMIAGAVVTVVEPGDPYGPANRCAQLYRETECLLGFDAALTAPHHFEVLYHQIVEGMDTEIVFPPAVSANIASTYPEKAAEVFGSDSFTLWLHDSLPLFRILIYDDRIGIGGYDPDSGVLQVYVDTDAPEAREWAISTFESYRQEARRVTPDRVSSEASG</sequence>
<dbReference type="STRING" id="1705562.AMS69_13680"/>
<dbReference type="Gene3D" id="1.10.10.10">
    <property type="entry name" value="Winged helix-like DNA-binding domain superfamily/Winged helix DNA-binding domain"/>
    <property type="match status" value="1"/>
</dbReference>
<dbReference type="Pfam" id="PF08350">
    <property type="entry name" value="FilR1_middle"/>
    <property type="match status" value="1"/>
</dbReference>
<dbReference type="SUPFAM" id="SSF46785">
    <property type="entry name" value="Winged helix' DNA-binding domain"/>
    <property type="match status" value="1"/>
</dbReference>
<keyword evidence="4" id="KW-1185">Reference proteome</keyword>
<dbReference type="Pfam" id="PF25213">
    <property type="entry name" value="HVO_A0261_N"/>
    <property type="match status" value="1"/>
</dbReference>
<dbReference type="InterPro" id="IPR036390">
    <property type="entry name" value="WH_DNA-bd_sf"/>
</dbReference>
<protein>
    <submittedName>
        <fullName evidence="3">Uncharacterized protein</fullName>
    </submittedName>
</protein>
<dbReference type="InterPro" id="IPR057527">
    <property type="entry name" value="HVO_A0261-like_N"/>
</dbReference>
<feature type="domain" description="HVO-A0261-like N-terminal" evidence="2">
    <location>
        <begin position="6"/>
        <end position="90"/>
    </location>
</feature>
<feature type="domain" description="Methanogenesis regulatory protein FilR1 middle" evidence="1">
    <location>
        <begin position="123"/>
        <end position="251"/>
    </location>
</feature>
<dbReference type="InterPro" id="IPR013561">
    <property type="entry name" value="FilR1_middle_dom"/>
</dbReference>
<evidence type="ECO:0000259" key="1">
    <source>
        <dbReference type="Pfam" id="PF08350"/>
    </source>
</evidence>
<dbReference type="InterPro" id="IPR036388">
    <property type="entry name" value="WH-like_DNA-bd_sf"/>
</dbReference>
<dbReference type="PATRIC" id="fig|1705562.3.peg.3326"/>
<dbReference type="Proteomes" id="UP000037729">
    <property type="component" value="Unassembled WGS sequence"/>
</dbReference>
<evidence type="ECO:0000259" key="2">
    <source>
        <dbReference type="Pfam" id="PF25213"/>
    </source>
</evidence>
<accession>A0A0N0BNF0</accession>
<organism evidence="3 4">
    <name type="scientific">Haloarcula rubripromontorii</name>
    <dbReference type="NCBI Taxonomy" id="1705562"/>
    <lineage>
        <taxon>Archaea</taxon>
        <taxon>Methanobacteriati</taxon>
        <taxon>Methanobacteriota</taxon>
        <taxon>Stenosarchaea group</taxon>
        <taxon>Halobacteria</taxon>
        <taxon>Halobacteriales</taxon>
        <taxon>Haloarculaceae</taxon>
        <taxon>Haloarcula</taxon>
    </lineage>
</organism>
<comment type="caution">
    <text evidence="3">The sequence shown here is derived from an EMBL/GenBank/DDBJ whole genome shotgun (WGS) entry which is preliminary data.</text>
</comment>
<name>A0A0N0BNF0_9EURY</name>
<dbReference type="OrthoDB" id="330490at2157"/>